<evidence type="ECO:0000313" key="1">
    <source>
        <dbReference type="EMBL" id="EIW84391.1"/>
    </source>
</evidence>
<dbReference type="GeneID" id="19201778"/>
<accession>A0A5M3N0H2</accession>
<dbReference type="RefSeq" id="XP_007766100.1">
    <property type="nucleotide sequence ID" value="XM_007767910.1"/>
</dbReference>
<dbReference type="OrthoDB" id="2104739at2759"/>
<name>A0A5M3N0H2_CONPW</name>
<protein>
    <recommendedName>
        <fullName evidence="3">HNH nuclease domain-containing protein</fullName>
    </recommendedName>
</protein>
<organism evidence="1 2">
    <name type="scientific">Coniophora puteana (strain RWD-64-598)</name>
    <name type="common">Brown rot fungus</name>
    <dbReference type="NCBI Taxonomy" id="741705"/>
    <lineage>
        <taxon>Eukaryota</taxon>
        <taxon>Fungi</taxon>
        <taxon>Dikarya</taxon>
        <taxon>Basidiomycota</taxon>
        <taxon>Agaricomycotina</taxon>
        <taxon>Agaricomycetes</taxon>
        <taxon>Agaricomycetidae</taxon>
        <taxon>Boletales</taxon>
        <taxon>Coniophorineae</taxon>
        <taxon>Coniophoraceae</taxon>
        <taxon>Coniophora</taxon>
    </lineage>
</organism>
<evidence type="ECO:0008006" key="3">
    <source>
        <dbReference type="Google" id="ProtNLM"/>
    </source>
</evidence>
<evidence type="ECO:0000313" key="2">
    <source>
        <dbReference type="Proteomes" id="UP000053558"/>
    </source>
</evidence>
<gene>
    <name evidence="1" type="ORF">CONPUDRAFT_142702</name>
</gene>
<proteinExistence type="predicted"/>
<sequence>MAPGPQPLPGVFKHPDEELERAYNICREEERNVVLRQGLAGDHSESRLLVNLRIVGYLFVYAPSEKALRRLGDEVLLCHSSATPEHPLQKLLSDLGQHYCNHLLFPFITVEPASPDYSRESSGTTSVVKSMGNKERGSLREIIPRNDYTAKKFALQRDKRCLATGITDDKFVGPTEDTRCELTLCSHILPQISGIGLEDSKKAAEFRDVLEHFGFEELFPAHDGEKFRSPRNLLTLSHNAYCYFNHLKLYFEETDVPNCYVIQGAGFSPQRRFGSLEMTTFTSDSPDTLPLPEPIYLRIHAACCKVAYMSGASKIFDLLDNHDPDPLEPVFGAALDARLSLLMRDQCASS</sequence>
<dbReference type="Proteomes" id="UP000053558">
    <property type="component" value="Unassembled WGS sequence"/>
</dbReference>
<dbReference type="OMA" id="EPENARY"/>
<comment type="caution">
    <text evidence="1">The sequence shown here is derived from an EMBL/GenBank/DDBJ whole genome shotgun (WGS) entry which is preliminary data.</text>
</comment>
<dbReference type="AlphaFoldDB" id="A0A5M3N0H2"/>
<reference evidence="2" key="1">
    <citation type="journal article" date="2012" name="Science">
        <title>The Paleozoic origin of enzymatic lignin decomposition reconstructed from 31 fungal genomes.</title>
        <authorList>
            <person name="Floudas D."/>
            <person name="Binder M."/>
            <person name="Riley R."/>
            <person name="Barry K."/>
            <person name="Blanchette R.A."/>
            <person name="Henrissat B."/>
            <person name="Martinez A.T."/>
            <person name="Otillar R."/>
            <person name="Spatafora J.W."/>
            <person name="Yadav J.S."/>
            <person name="Aerts A."/>
            <person name="Benoit I."/>
            <person name="Boyd A."/>
            <person name="Carlson A."/>
            <person name="Copeland A."/>
            <person name="Coutinho P.M."/>
            <person name="de Vries R.P."/>
            <person name="Ferreira P."/>
            <person name="Findley K."/>
            <person name="Foster B."/>
            <person name="Gaskell J."/>
            <person name="Glotzer D."/>
            <person name="Gorecki P."/>
            <person name="Heitman J."/>
            <person name="Hesse C."/>
            <person name="Hori C."/>
            <person name="Igarashi K."/>
            <person name="Jurgens J.A."/>
            <person name="Kallen N."/>
            <person name="Kersten P."/>
            <person name="Kohler A."/>
            <person name="Kuees U."/>
            <person name="Kumar T.K.A."/>
            <person name="Kuo A."/>
            <person name="LaButti K."/>
            <person name="Larrondo L.F."/>
            <person name="Lindquist E."/>
            <person name="Ling A."/>
            <person name="Lombard V."/>
            <person name="Lucas S."/>
            <person name="Lundell T."/>
            <person name="Martin R."/>
            <person name="McLaughlin D.J."/>
            <person name="Morgenstern I."/>
            <person name="Morin E."/>
            <person name="Murat C."/>
            <person name="Nagy L.G."/>
            <person name="Nolan M."/>
            <person name="Ohm R.A."/>
            <person name="Patyshakuliyeva A."/>
            <person name="Rokas A."/>
            <person name="Ruiz-Duenas F.J."/>
            <person name="Sabat G."/>
            <person name="Salamov A."/>
            <person name="Samejima M."/>
            <person name="Schmutz J."/>
            <person name="Slot J.C."/>
            <person name="St John F."/>
            <person name="Stenlid J."/>
            <person name="Sun H."/>
            <person name="Sun S."/>
            <person name="Syed K."/>
            <person name="Tsang A."/>
            <person name="Wiebenga A."/>
            <person name="Young D."/>
            <person name="Pisabarro A."/>
            <person name="Eastwood D.C."/>
            <person name="Martin F."/>
            <person name="Cullen D."/>
            <person name="Grigoriev I.V."/>
            <person name="Hibbett D.S."/>
        </authorList>
    </citation>
    <scope>NUCLEOTIDE SEQUENCE [LARGE SCALE GENOMIC DNA]</scope>
    <source>
        <strain evidence="2">RWD-64-598 SS2</strain>
    </source>
</reference>
<dbReference type="KEGG" id="cput:CONPUDRAFT_142702"/>
<dbReference type="EMBL" id="JH711575">
    <property type="protein sequence ID" value="EIW84391.1"/>
    <property type="molecule type" value="Genomic_DNA"/>
</dbReference>
<keyword evidence="2" id="KW-1185">Reference proteome</keyword>